<keyword evidence="2" id="KW-0378">Hydrolase</keyword>
<evidence type="ECO:0000256" key="2">
    <source>
        <dbReference type="ARBA" id="ARBA00022801"/>
    </source>
</evidence>
<comment type="similarity">
    <text evidence="1">Belongs to the 4-hydroxybenzoyl-CoA thioesterase family.</text>
</comment>
<dbReference type="PANTHER" id="PTHR31793">
    <property type="entry name" value="4-HYDROXYBENZOYL-COA THIOESTERASE FAMILY MEMBER"/>
    <property type="match status" value="1"/>
</dbReference>
<dbReference type="PANTHER" id="PTHR31793:SF27">
    <property type="entry name" value="NOVEL THIOESTERASE SUPERFAMILY DOMAIN AND SAPOSIN A-TYPE DOMAIN CONTAINING PROTEIN (0610012H03RIK)"/>
    <property type="match status" value="1"/>
</dbReference>
<dbReference type="GO" id="GO:0047617">
    <property type="term" value="F:fatty acyl-CoA hydrolase activity"/>
    <property type="evidence" value="ECO:0007669"/>
    <property type="project" value="TreeGrafter"/>
</dbReference>
<evidence type="ECO:0000313" key="4">
    <source>
        <dbReference type="Proteomes" id="UP000230821"/>
    </source>
</evidence>
<protein>
    <submittedName>
        <fullName evidence="3">Thioesterase</fullName>
    </submittedName>
</protein>
<gene>
    <name evidence="3" type="ORF">CSA56_02015</name>
</gene>
<dbReference type="EMBL" id="PDSK01000028">
    <property type="protein sequence ID" value="PIE35985.1"/>
    <property type="molecule type" value="Genomic_DNA"/>
</dbReference>
<dbReference type="CDD" id="cd00586">
    <property type="entry name" value="4HBT"/>
    <property type="match status" value="1"/>
</dbReference>
<dbReference type="PIRSF" id="PIRSF003230">
    <property type="entry name" value="YbgC"/>
    <property type="match status" value="1"/>
</dbReference>
<reference evidence="3 4" key="1">
    <citation type="submission" date="2017-10" db="EMBL/GenBank/DDBJ databases">
        <title>Novel microbial diversity and functional potential in the marine mammal oral microbiome.</title>
        <authorList>
            <person name="Dudek N.K."/>
            <person name="Sun C.L."/>
            <person name="Burstein D."/>
            <person name="Kantor R.S."/>
            <person name="Aliaga Goltsman D.S."/>
            <person name="Bik E.M."/>
            <person name="Thomas B.C."/>
            <person name="Banfield J.F."/>
            <person name="Relman D.A."/>
        </authorList>
    </citation>
    <scope>NUCLEOTIDE SEQUENCE [LARGE SCALE GENOMIC DNA]</scope>
    <source>
        <strain evidence="3">DOLJORAL78_47_16</strain>
    </source>
</reference>
<dbReference type="InterPro" id="IPR006684">
    <property type="entry name" value="YbgC/YbaW"/>
</dbReference>
<dbReference type="Gene3D" id="3.10.129.10">
    <property type="entry name" value="Hotdog Thioesterase"/>
    <property type="match status" value="1"/>
</dbReference>
<sequence>MENFQFSLPFQVRDYECDFQGIVNNAVYLNYLEHTRHEFAKHVGLDVVNMARRGINLVVVRAELDYKCPLRSGDMFIVGANLERFSRVRLAFRHTLYFQNTQRIILHARILITAMNDRGRPFWPDELDRLFSEKS</sequence>
<dbReference type="Proteomes" id="UP000230821">
    <property type="component" value="Unassembled WGS sequence"/>
</dbReference>
<accession>A0A2G6KK20</accession>
<name>A0A2G6KK20_9BACT</name>
<evidence type="ECO:0000313" key="3">
    <source>
        <dbReference type="EMBL" id="PIE35985.1"/>
    </source>
</evidence>
<dbReference type="AlphaFoldDB" id="A0A2G6KK20"/>
<dbReference type="Pfam" id="PF13279">
    <property type="entry name" value="4HBT_2"/>
    <property type="match status" value="1"/>
</dbReference>
<comment type="caution">
    <text evidence="3">The sequence shown here is derived from an EMBL/GenBank/DDBJ whole genome shotgun (WGS) entry which is preliminary data.</text>
</comment>
<evidence type="ECO:0000256" key="1">
    <source>
        <dbReference type="ARBA" id="ARBA00005953"/>
    </source>
</evidence>
<dbReference type="SUPFAM" id="SSF54637">
    <property type="entry name" value="Thioesterase/thiol ester dehydrase-isomerase"/>
    <property type="match status" value="1"/>
</dbReference>
<dbReference type="InterPro" id="IPR050563">
    <property type="entry name" value="4-hydroxybenzoyl-CoA_TE"/>
</dbReference>
<dbReference type="InterPro" id="IPR029069">
    <property type="entry name" value="HotDog_dom_sf"/>
</dbReference>
<proteinExistence type="inferred from homology"/>
<organism evidence="3 4">
    <name type="scientific">candidate division KSB3 bacterium</name>
    <dbReference type="NCBI Taxonomy" id="2044937"/>
    <lineage>
        <taxon>Bacteria</taxon>
        <taxon>candidate division KSB3</taxon>
    </lineage>
</organism>